<reference evidence="1 2" key="1">
    <citation type="submission" date="2021-01" db="EMBL/GenBank/DDBJ databases">
        <title>Identification of strong promoters based on the transcriptome of Brevibacillus choshinensis.</title>
        <authorList>
            <person name="Yao D."/>
            <person name="Zhang K."/>
            <person name="Wu J."/>
        </authorList>
    </citation>
    <scope>NUCLEOTIDE SEQUENCE [LARGE SCALE GENOMIC DNA]</scope>
    <source>
        <strain evidence="1 2">HPD31-SP3</strain>
    </source>
</reference>
<keyword evidence="2" id="KW-1185">Reference proteome</keyword>
<dbReference type="EMBL" id="CP069127">
    <property type="protein sequence ID" value="QRG67222.1"/>
    <property type="molecule type" value="Genomic_DNA"/>
</dbReference>
<dbReference type="Proteomes" id="UP000596248">
    <property type="component" value="Chromosome"/>
</dbReference>
<evidence type="ECO:0000313" key="1">
    <source>
        <dbReference type="EMBL" id="QRG67222.1"/>
    </source>
</evidence>
<gene>
    <name evidence="1" type="ORF">JNE38_27860</name>
</gene>
<evidence type="ECO:0000313" key="2">
    <source>
        <dbReference type="Proteomes" id="UP000596248"/>
    </source>
</evidence>
<dbReference type="RefSeq" id="WP_203354282.1">
    <property type="nucleotide sequence ID" value="NZ_CP069127.1"/>
</dbReference>
<proteinExistence type="predicted"/>
<organism evidence="1 2">
    <name type="scientific">Brevibacillus choshinensis</name>
    <dbReference type="NCBI Taxonomy" id="54911"/>
    <lineage>
        <taxon>Bacteria</taxon>
        <taxon>Bacillati</taxon>
        <taxon>Bacillota</taxon>
        <taxon>Bacilli</taxon>
        <taxon>Bacillales</taxon>
        <taxon>Paenibacillaceae</taxon>
        <taxon>Brevibacillus</taxon>
    </lineage>
</organism>
<accession>A0ABX7FPJ4</accession>
<protein>
    <submittedName>
        <fullName evidence="1">Uncharacterized protein</fullName>
    </submittedName>
</protein>
<name>A0ABX7FPJ4_BRECH</name>
<sequence>MQPETTSIKENQHSLMPNVPPLLDNLLREVGICVPKVYDWLLATSWERFKLSLPVHFRPLIQAEEISVHCLDPFSPMRSTDRSCCVLAEPRKLNLLVKGNVVPSAIIRTLFQTSVALYFFAGHRLLFDYYAPIHMVTESVVCLPEPLNEKNVRCRIAAGECTPFTGFLRSGMIELELFLIQEISVETQAILEVTAKACTPRIDRIPSL</sequence>